<feature type="compositionally biased region" description="Polar residues" evidence="1">
    <location>
        <begin position="76"/>
        <end position="95"/>
    </location>
</feature>
<evidence type="ECO:0000256" key="1">
    <source>
        <dbReference type="SAM" id="MobiDB-lite"/>
    </source>
</evidence>
<reference evidence="2" key="1">
    <citation type="journal article" date="2022" name="Int. J. Mol. Sci.">
        <title>Draft Genome of Tanacetum Coccineum: Genomic Comparison of Closely Related Tanacetum-Family Plants.</title>
        <authorList>
            <person name="Yamashiro T."/>
            <person name="Shiraishi A."/>
            <person name="Nakayama K."/>
            <person name="Satake H."/>
        </authorList>
    </citation>
    <scope>NUCLEOTIDE SEQUENCE</scope>
</reference>
<feature type="region of interest" description="Disordered" evidence="1">
    <location>
        <begin position="1"/>
        <end position="25"/>
    </location>
</feature>
<organism evidence="2 3">
    <name type="scientific">Tanacetum coccineum</name>
    <dbReference type="NCBI Taxonomy" id="301880"/>
    <lineage>
        <taxon>Eukaryota</taxon>
        <taxon>Viridiplantae</taxon>
        <taxon>Streptophyta</taxon>
        <taxon>Embryophyta</taxon>
        <taxon>Tracheophyta</taxon>
        <taxon>Spermatophyta</taxon>
        <taxon>Magnoliopsida</taxon>
        <taxon>eudicotyledons</taxon>
        <taxon>Gunneridae</taxon>
        <taxon>Pentapetalae</taxon>
        <taxon>asterids</taxon>
        <taxon>campanulids</taxon>
        <taxon>Asterales</taxon>
        <taxon>Asteraceae</taxon>
        <taxon>Asteroideae</taxon>
        <taxon>Anthemideae</taxon>
        <taxon>Anthemidinae</taxon>
        <taxon>Tanacetum</taxon>
    </lineage>
</organism>
<protein>
    <submittedName>
        <fullName evidence="2">Uncharacterized protein</fullName>
    </submittedName>
</protein>
<name>A0ABQ5C8E9_9ASTR</name>
<reference evidence="2" key="2">
    <citation type="submission" date="2022-01" db="EMBL/GenBank/DDBJ databases">
        <authorList>
            <person name="Yamashiro T."/>
            <person name="Shiraishi A."/>
            <person name="Satake H."/>
            <person name="Nakayama K."/>
        </authorList>
    </citation>
    <scope>NUCLEOTIDE SEQUENCE</scope>
</reference>
<accession>A0ABQ5C8E9</accession>
<dbReference type="Proteomes" id="UP001151760">
    <property type="component" value="Unassembled WGS sequence"/>
</dbReference>
<dbReference type="EMBL" id="BQNB010014046">
    <property type="protein sequence ID" value="GJT23321.1"/>
    <property type="molecule type" value="Genomic_DNA"/>
</dbReference>
<comment type="caution">
    <text evidence="2">The sequence shown here is derived from an EMBL/GenBank/DDBJ whole genome shotgun (WGS) entry which is preliminary data.</text>
</comment>
<evidence type="ECO:0000313" key="3">
    <source>
        <dbReference type="Proteomes" id="UP001151760"/>
    </source>
</evidence>
<sequence length="95" mass="10242">MSNNNNKQPLDLTDSLPVDTGGLNTEDRVGQVNALKAEELQNQKTWHNLSCLRKHPALGKGLGIPKIKKPVAPRIPSQNDSLDIPASSSGTCQVM</sequence>
<feature type="region of interest" description="Disordered" evidence="1">
    <location>
        <begin position="62"/>
        <end position="95"/>
    </location>
</feature>
<keyword evidence="3" id="KW-1185">Reference proteome</keyword>
<gene>
    <name evidence="2" type="ORF">Tco_0893258</name>
</gene>
<proteinExistence type="predicted"/>
<evidence type="ECO:0000313" key="2">
    <source>
        <dbReference type="EMBL" id="GJT23321.1"/>
    </source>
</evidence>